<reference evidence="2" key="1">
    <citation type="journal article" date="2017" name="Plant J.">
        <title>The pomegranate (Punica granatum L.) genome and the genomics of punicalagin biosynthesis.</title>
        <authorList>
            <person name="Qin G."/>
            <person name="Xu C."/>
            <person name="Ming R."/>
            <person name="Tang H."/>
            <person name="Guyot R."/>
            <person name="Kramer E.M."/>
            <person name="Hu Y."/>
            <person name="Yi X."/>
            <person name="Qi Y."/>
            <person name="Xu X."/>
            <person name="Gao Z."/>
            <person name="Pan H."/>
            <person name="Jian J."/>
            <person name="Tian Y."/>
            <person name="Yue Z."/>
            <person name="Xu Y."/>
        </authorList>
    </citation>
    <scope>NUCLEOTIDE SEQUENCE [LARGE SCALE GENOMIC DNA]</scope>
    <source>
        <strain evidence="2">cv. Dabenzi</strain>
    </source>
</reference>
<gene>
    <name evidence="1" type="ORF">CDL15_Pgr010499</name>
</gene>
<organism evidence="1 2">
    <name type="scientific">Punica granatum</name>
    <name type="common">Pomegranate</name>
    <dbReference type="NCBI Taxonomy" id="22663"/>
    <lineage>
        <taxon>Eukaryota</taxon>
        <taxon>Viridiplantae</taxon>
        <taxon>Streptophyta</taxon>
        <taxon>Embryophyta</taxon>
        <taxon>Tracheophyta</taxon>
        <taxon>Spermatophyta</taxon>
        <taxon>Magnoliopsida</taxon>
        <taxon>eudicotyledons</taxon>
        <taxon>Gunneridae</taxon>
        <taxon>Pentapetalae</taxon>
        <taxon>rosids</taxon>
        <taxon>malvids</taxon>
        <taxon>Myrtales</taxon>
        <taxon>Lythraceae</taxon>
        <taxon>Punica</taxon>
    </lineage>
</organism>
<sequence length="170" mass="19165">MQYICEMFANREENPECCSGDVKCWKHELKGLMIERVEGIEHPGPLDWSIFASLVPTLNTGHEVQDMSFDVRIGSLMYIVRGHWYLFTIFMCSEGLINLLGVLCAGFVKEIALLETLSNAFVNVLQQVMAAWSPTYFIVQPSADCCNADACIPVVSGMEDRQDCSIWFHS</sequence>
<proteinExistence type="predicted"/>
<dbReference type="AlphaFoldDB" id="A0A218XY44"/>
<protein>
    <submittedName>
        <fullName evidence="1">Uncharacterized protein</fullName>
    </submittedName>
</protein>
<dbReference type="EMBL" id="MTKT01000670">
    <property type="protein sequence ID" value="OWM89212.1"/>
    <property type="molecule type" value="Genomic_DNA"/>
</dbReference>
<comment type="caution">
    <text evidence="1">The sequence shown here is derived from an EMBL/GenBank/DDBJ whole genome shotgun (WGS) entry which is preliminary data.</text>
</comment>
<evidence type="ECO:0000313" key="1">
    <source>
        <dbReference type="EMBL" id="OWM89212.1"/>
    </source>
</evidence>
<name>A0A218XY44_PUNGR</name>
<dbReference type="Proteomes" id="UP000197138">
    <property type="component" value="Unassembled WGS sequence"/>
</dbReference>
<accession>A0A218XY44</accession>
<evidence type="ECO:0000313" key="2">
    <source>
        <dbReference type="Proteomes" id="UP000197138"/>
    </source>
</evidence>